<comment type="caution">
    <text evidence="5">The sequence shown here is derived from an EMBL/GenBank/DDBJ whole genome shotgun (WGS) entry which is preliminary data.</text>
</comment>
<dbReference type="RefSeq" id="WP_262684239.1">
    <property type="nucleotide sequence ID" value="NZ_JAOQIO010000034.1"/>
</dbReference>
<dbReference type="InterPro" id="IPR020476">
    <property type="entry name" value="Nudix_hydrolase"/>
</dbReference>
<keyword evidence="6" id="KW-1185">Reference proteome</keyword>
<gene>
    <name evidence="5" type="ORF">OB236_12225</name>
</gene>
<proteinExistence type="inferred from homology"/>
<dbReference type="InterPro" id="IPR015797">
    <property type="entry name" value="NUDIX_hydrolase-like_dom_sf"/>
</dbReference>
<dbReference type="InterPro" id="IPR020084">
    <property type="entry name" value="NUDIX_hydrolase_CS"/>
</dbReference>
<evidence type="ECO:0000256" key="1">
    <source>
        <dbReference type="ARBA" id="ARBA00005582"/>
    </source>
</evidence>
<evidence type="ECO:0000256" key="2">
    <source>
        <dbReference type="ARBA" id="ARBA00022801"/>
    </source>
</evidence>
<protein>
    <submittedName>
        <fullName evidence="5">NUDIX hydrolase</fullName>
    </submittedName>
</protein>
<dbReference type="PRINTS" id="PR00502">
    <property type="entry name" value="NUDIXFAMILY"/>
</dbReference>
<name>A0ABT2UE23_9BACL</name>
<comment type="similarity">
    <text evidence="1 3">Belongs to the Nudix hydrolase family.</text>
</comment>
<dbReference type="Proteomes" id="UP001652445">
    <property type="component" value="Unassembled WGS sequence"/>
</dbReference>
<dbReference type="InterPro" id="IPR000086">
    <property type="entry name" value="NUDIX_hydrolase_dom"/>
</dbReference>
<evidence type="ECO:0000256" key="3">
    <source>
        <dbReference type="RuleBase" id="RU003476"/>
    </source>
</evidence>
<sequence>MKRVDVAYVLLFDGQGENVLMVKNKSMKSSYYTLSGGTVEEGETLEEAAIREVKEETGLEVELNGIFSVSEAFFVDREHHTIFFTFRGNVIGGEINISFPEEIEEVTWMKPQRAEEYIHIPSELKGLIIGKSIAPYVLRGTINHNS</sequence>
<dbReference type="PROSITE" id="PS00893">
    <property type="entry name" value="NUDIX_BOX"/>
    <property type="match status" value="1"/>
</dbReference>
<evidence type="ECO:0000313" key="5">
    <source>
        <dbReference type="EMBL" id="MCU6792886.1"/>
    </source>
</evidence>
<evidence type="ECO:0000259" key="4">
    <source>
        <dbReference type="PROSITE" id="PS51462"/>
    </source>
</evidence>
<dbReference type="Pfam" id="PF00293">
    <property type="entry name" value="NUDIX"/>
    <property type="match status" value="1"/>
</dbReference>
<dbReference type="EMBL" id="JAOQIO010000034">
    <property type="protein sequence ID" value="MCU6792886.1"/>
    <property type="molecule type" value="Genomic_DNA"/>
</dbReference>
<dbReference type="CDD" id="cd02883">
    <property type="entry name" value="NUDIX_Hydrolase"/>
    <property type="match status" value="1"/>
</dbReference>
<reference evidence="5 6" key="1">
    <citation type="submission" date="2022-09" db="EMBL/GenBank/DDBJ databases">
        <authorList>
            <person name="Han X.L."/>
            <person name="Wang Q."/>
            <person name="Lu T."/>
        </authorList>
    </citation>
    <scope>NUCLEOTIDE SEQUENCE [LARGE SCALE GENOMIC DNA]</scope>
    <source>
        <strain evidence="5 6">WQ 127069</strain>
    </source>
</reference>
<keyword evidence="2 3" id="KW-0378">Hydrolase</keyword>
<dbReference type="Gene3D" id="3.90.79.10">
    <property type="entry name" value="Nucleoside Triphosphate Pyrophosphohydrolase"/>
    <property type="match status" value="1"/>
</dbReference>
<dbReference type="GO" id="GO:0016787">
    <property type="term" value="F:hydrolase activity"/>
    <property type="evidence" value="ECO:0007669"/>
    <property type="project" value="UniProtKB-KW"/>
</dbReference>
<accession>A0ABT2UE23</accession>
<organism evidence="5 6">
    <name type="scientific">Paenibacillus baimaensis</name>
    <dbReference type="NCBI Taxonomy" id="2982185"/>
    <lineage>
        <taxon>Bacteria</taxon>
        <taxon>Bacillati</taxon>
        <taxon>Bacillota</taxon>
        <taxon>Bacilli</taxon>
        <taxon>Bacillales</taxon>
        <taxon>Paenibacillaceae</taxon>
        <taxon>Paenibacillus</taxon>
    </lineage>
</organism>
<dbReference type="SUPFAM" id="SSF55811">
    <property type="entry name" value="Nudix"/>
    <property type="match status" value="1"/>
</dbReference>
<feature type="domain" description="Nudix hydrolase" evidence="4">
    <location>
        <begin position="2"/>
        <end position="131"/>
    </location>
</feature>
<evidence type="ECO:0000313" key="6">
    <source>
        <dbReference type="Proteomes" id="UP001652445"/>
    </source>
</evidence>
<dbReference type="PANTHER" id="PTHR43736">
    <property type="entry name" value="ADP-RIBOSE PYROPHOSPHATASE"/>
    <property type="match status" value="1"/>
</dbReference>
<dbReference type="PANTHER" id="PTHR43736:SF1">
    <property type="entry name" value="DIHYDRONEOPTERIN TRIPHOSPHATE DIPHOSPHATASE"/>
    <property type="match status" value="1"/>
</dbReference>
<dbReference type="PROSITE" id="PS51462">
    <property type="entry name" value="NUDIX"/>
    <property type="match status" value="1"/>
</dbReference>